<dbReference type="AlphaFoldDB" id="A0A5R9FAQ0"/>
<gene>
    <name evidence="3" type="ORF">FCL54_09780</name>
</gene>
<dbReference type="Pfam" id="PF02557">
    <property type="entry name" value="VanY"/>
    <property type="match status" value="1"/>
</dbReference>
<evidence type="ECO:0000259" key="2">
    <source>
        <dbReference type="Pfam" id="PF02557"/>
    </source>
</evidence>
<dbReference type="Proteomes" id="UP000308230">
    <property type="component" value="Unassembled WGS sequence"/>
</dbReference>
<evidence type="ECO:0000313" key="4">
    <source>
        <dbReference type="Proteomes" id="UP000308230"/>
    </source>
</evidence>
<evidence type="ECO:0000313" key="3">
    <source>
        <dbReference type="EMBL" id="TLS37624.1"/>
    </source>
</evidence>
<dbReference type="SUPFAM" id="SSF55166">
    <property type="entry name" value="Hedgehog/DD-peptidase"/>
    <property type="match status" value="1"/>
</dbReference>
<reference evidence="3 4" key="1">
    <citation type="submission" date="2019-04" db="EMBL/GenBank/DDBJ databases">
        <title>Bacillus caeni sp. nov., a bacterium isolated from mangrove sediment.</title>
        <authorList>
            <person name="Huang H."/>
            <person name="Mo K."/>
            <person name="Hu Y."/>
        </authorList>
    </citation>
    <scope>NUCLEOTIDE SEQUENCE [LARGE SCALE GENOMIC DNA]</scope>
    <source>
        <strain evidence="3 4">HB172195</strain>
    </source>
</reference>
<dbReference type="InterPro" id="IPR009045">
    <property type="entry name" value="Zn_M74/Hedgehog-like"/>
</dbReference>
<dbReference type="EMBL" id="SWLG01000006">
    <property type="protein sequence ID" value="TLS37624.1"/>
    <property type="molecule type" value="Genomic_DNA"/>
</dbReference>
<comment type="caution">
    <text evidence="3">The sequence shown here is derived from an EMBL/GenBank/DDBJ whole genome shotgun (WGS) entry which is preliminary data.</text>
</comment>
<keyword evidence="3" id="KW-0378">Hydrolase</keyword>
<organism evidence="3 4">
    <name type="scientific">Exobacillus caeni</name>
    <dbReference type="NCBI Taxonomy" id="2574798"/>
    <lineage>
        <taxon>Bacteria</taxon>
        <taxon>Bacillati</taxon>
        <taxon>Bacillota</taxon>
        <taxon>Bacilli</taxon>
        <taxon>Bacillales</taxon>
        <taxon>Guptibacillaceae</taxon>
        <taxon>Exobacillus</taxon>
    </lineage>
</organism>
<sequence length="276" mass="31186">MPNNNNKQQQEGQPANQEQNNSNSSGETNTNKDTDKQQQDNHTGEEPGNNDSEDKSDENSSDKNQQGSEYPGLEETVKMIEGKKVVTNPASIYVVANKQRNLPADYTPSDLVEPDVPFPFAEDLPKKLMRKEAASALEELFKAAQSEGLDLVAQSGYRSYERQDAIFAYNVQQRGEEKANQVSARPGQSEHQTGLTMDVTTPTINYALTEQFAETPEGKWVKENSYKYGFVIRYPKGKEEITGYQYEPWHLRYVGKEAASEIYKKDTTLEEFFSKN</sequence>
<feature type="region of interest" description="Disordered" evidence="1">
    <location>
        <begin position="1"/>
        <end position="76"/>
    </location>
</feature>
<feature type="domain" description="D-alanyl-D-alanine carboxypeptidase-like core" evidence="2">
    <location>
        <begin position="127"/>
        <end position="256"/>
    </location>
</feature>
<name>A0A5R9FAQ0_9BACL</name>
<dbReference type="InterPro" id="IPR052179">
    <property type="entry name" value="DD-CPase-like"/>
</dbReference>
<keyword evidence="3" id="KW-0121">Carboxypeptidase</keyword>
<proteinExistence type="predicted"/>
<dbReference type="PANTHER" id="PTHR34385">
    <property type="entry name" value="D-ALANYL-D-ALANINE CARBOXYPEPTIDASE"/>
    <property type="match status" value="1"/>
</dbReference>
<dbReference type="CDD" id="cd14852">
    <property type="entry name" value="LD-carboxypeptidase"/>
    <property type="match status" value="1"/>
</dbReference>
<dbReference type="GO" id="GO:0004180">
    <property type="term" value="F:carboxypeptidase activity"/>
    <property type="evidence" value="ECO:0007669"/>
    <property type="project" value="UniProtKB-KW"/>
</dbReference>
<feature type="compositionally biased region" description="Low complexity" evidence="1">
    <location>
        <begin position="1"/>
        <end position="29"/>
    </location>
</feature>
<keyword evidence="4" id="KW-1185">Reference proteome</keyword>
<accession>A0A5R9FAQ0</accession>
<dbReference type="PANTHER" id="PTHR34385:SF1">
    <property type="entry name" value="PEPTIDOGLYCAN L-ALANYL-D-GLUTAMATE ENDOPEPTIDASE CWLK"/>
    <property type="match status" value="1"/>
</dbReference>
<dbReference type="InterPro" id="IPR003709">
    <property type="entry name" value="VanY-like_core_dom"/>
</dbReference>
<dbReference type="OrthoDB" id="9792074at2"/>
<dbReference type="GO" id="GO:0006508">
    <property type="term" value="P:proteolysis"/>
    <property type="evidence" value="ECO:0007669"/>
    <property type="project" value="InterPro"/>
</dbReference>
<feature type="compositionally biased region" description="Basic and acidic residues" evidence="1">
    <location>
        <begin position="30"/>
        <end position="45"/>
    </location>
</feature>
<dbReference type="InterPro" id="IPR058193">
    <property type="entry name" value="VanY/YodJ_core_dom"/>
</dbReference>
<protein>
    <submittedName>
        <fullName evidence="3">D-alanyl-D-alanine carboxypeptidase family protein</fullName>
    </submittedName>
</protein>
<dbReference type="Gene3D" id="3.30.1380.10">
    <property type="match status" value="1"/>
</dbReference>
<keyword evidence="3" id="KW-0645">Protease</keyword>
<evidence type="ECO:0000256" key="1">
    <source>
        <dbReference type="SAM" id="MobiDB-lite"/>
    </source>
</evidence>